<dbReference type="CDD" id="cd06587">
    <property type="entry name" value="VOC"/>
    <property type="match status" value="1"/>
</dbReference>
<dbReference type="SUPFAM" id="SSF54593">
    <property type="entry name" value="Glyoxalase/Bleomycin resistance protein/Dihydroxybiphenyl dioxygenase"/>
    <property type="match status" value="1"/>
</dbReference>
<dbReference type="AlphaFoldDB" id="A0AA35T1R6"/>
<protein>
    <submittedName>
        <fullName evidence="3">Lactoylglutathione lyase</fullName>
    </submittedName>
</protein>
<keyword evidence="3" id="KW-0456">Lyase</keyword>
<organism evidence="3 4">
    <name type="scientific">Geodia barretti</name>
    <name type="common">Barrett's horny sponge</name>
    <dbReference type="NCBI Taxonomy" id="519541"/>
    <lineage>
        <taxon>Eukaryota</taxon>
        <taxon>Metazoa</taxon>
        <taxon>Porifera</taxon>
        <taxon>Demospongiae</taxon>
        <taxon>Heteroscleromorpha</taxon>
        <taxon>Tetractinellida</taxon>
        <taxon>Astrophorina</taxon>
        <taxon>Geodiidae</taxon>
        <taxon>Geodia</taxon>
    </lineage>
</organism>
<comment type="caution">
    <text evidence="3">The sequence shown here is derived from an EMBL/GenBank/DDBJ whole genome shotgun (WGS) entry which is preliminary data.</text>
</comment>
<keyword evidence="1" id="KW-0479">Metal-binding</keyword>
<dbReference type="GO" id="GO:0046491">
    <property type="term" value="P:L-methylmalonyl-CoA metabolic process"/>
    <property type="evidence" value="ECO:0007669"/>
    <property type="project" value="TreeGrafter"/>
</dbReference>
<dbReference type="PROSITE" id="PS51819">
    <property type="entry name" value="VOC"/>
    <property type="match status" value="1"/>
</dbReference>
<dbReference type="PANTHER" id="PTHR43048:SF5">
    <property type="entry name" value="BLR5325 PROTEIN"/>
    <property type="match status" value="1"/>
</dbReference>
<evidence type="ECO:0000313" key="3">
    <source>
        <dbReference type="EMBL" id="CAI8039542.1"/>
    </source>
</evidence>
<dbReference type="Gene3D" id="3.10.180.10">
    <property type="entry name" value="2,3-Dihydroxybiphenyl 1,2-Dioxygenase, domain 1"/>
    <property type="match status" value="1"/>
</dbReference>
<dbReference type="InterPro" id="IPR037523">
    <property type="entry name" value="VOC_core"/>
</dbReference>
<keyword evidence="4" id="KW-1185">Reference proteome</keyword>
<dbReference type="GO" id="GO:0004493">
    <property type="term" value="F:methylmalonyl-CoA epimerase activity"/>
    <property type="evidence" value="ECO:0007669"/>
    <property type="project" value="TreeGrafter"/>
</dbReference>
<evidence type="ECO:0000256" key="1">
    <source>
        <dbReference type="ARBA" id="ARBA00022723"/>
    </source>
</evidence>
<proteinExistence type="predicted"/>
<evidence type="ECO:0000259" key="2">
    <source>
        <dbReference type="PROSITE" id="PS51819"/>
    </source>
</evidence>
<dbReference type="EMBL" id="CASHTH010003049">
    <property type="protein sequence ID" value="CAI8039542.1"/>
    <property type="molecule type" value="Genomic_DNA"/>
</dbReference>
<sequence>MAFKLNHVHLKSPDPKETADFYVNSLGATVVAETANGGFRLDLHGLPLNVTGKIDSQTHDQVYGIEHIAIDTDDIDGTVAALKASGAKITEETQVGSGRRVCFFEGPDGVCLEVLEMQG</sequence>
<feature type="domain" description="VOC" evidence="2">
    <location>
        <begin position="4"/>
        <end position="117"/>
    </location>
</feature>
<evidence type="ECO:0000313" key="4">
    <source>
        <dbReference type="Proteomes" id="UP001174909"/>
    </source>
</evidence>
<dbReference type="InterPro" id="IPR051785">
    <property type="entry name" value="MMCE/EMCE_epimerase"/>
</dbReference>
<gene>
    <name evidence="3" type="ORF">GBAR_LOCUS22000</name>
</gene>
<dbReference type="InterPro" id="IPR029068">
    <property type="entry name" value="Glyas_Bleomycin-R_OHBP_Dase"/>
</dbReference>
<dbReference type="PANTHER" id="PTHR43048">
    <property type="entry name" value="METHYLMALONYL-COA EPIMERASE"/>
    <property type="match status" value="1"/>
</dbReference>
<dbReference type="InterPro" id="IPR004360">
    <property type="entry name" value="Glyas_Fos-R_dOase_dom"/>
</dbReference>
<name>A0AA35T1R6_GEOBA</name>
<accession>A0AA35T1R6</accession>
<dbReference type="Proteomes" id="UP001174909">
    <property type="component" value="Unassembled WGS sequence"/>
</dbReference>
<reference evidence="3" key="1">
    <citation type="submission" date="2023-03" db="EMBL/GenBank/DDBJ databases">
        <authorList>
            <person name="Steffen K."/>
            <person name="Cardenas P."/>
        </authorList>
    </citation>
    <scope>NUCLEOTIDE SEQUENCE</scope>
</reference>
<dbReference type="GO" id="GO:0046872">
    <property type="term" value="F:metal ion binding"/>
    <property type="evidence" value="ECO:0007669"/>
    <property type="project" value="UniProtKB-KW"/>
</dbReference>
<dbReference type="Pfam" id="PF00903">
    <property type="entry name" value="Glyoxalase"/>
    <property type="match status" value="1"/>
</dbReference>
<dbReference type="GO" id="GO:0016829">
    <property type="term" value="F:lyase activity"/>
    <property type="evidence" value="ECO:0007669"/>
    <property type="project" value="UniProtKB-KW"/>
</dbReference>